<keyword evidence="1" id="KW-0175">Coiled coil</keyword>
<evidence type="ECO:0000313" key="4">
    <source>
        <dbReference type="EMBL" id="VVC76682.1"/>
    </source>
</evidence>
<dbReference type="AlphaFoldDB" id="A0A5E4PK53"/>
<dbReference type="EMBL" id="LR699119">
    <property type="protein sequence ID" value="VVC76682.1"/>
    <property type="molecule type" value="Genomic_DNA"/>
</dbReference>
<evidence type="ECO:0000256" key="2">
    <source>
        <dbReference type="SAM" id="MobiDB-lite"/>
    </source>
</evidence>
<organism evidence="4 5">
    <name type="scientific">Aquicella siphonis</name>
    <dbReference type="NCBI Taxonomy" id="254247"/>
    <lineage>
        <taxon>Bacteria</taxon>
        <taxon>Pseudomonadati</taxon>
        <taxon>Pseudomonadota</taxon>
        <taxon>Gammaproteobacteria</taxon>
        <taxon>Legionellales</taxon>
        <taxon>Coxiellaceae</taxon>
        <taxon>Aquicella</taxon>
    </lineage>
</organism>
<name>A0A5E4PK53_9COXI</name>
<sequence length="404" mass="42087">MVNDRDDKFEGQDESEYHFSDEEVSYEVEPEHEAAKQPAEGGGGEAKESIINRLTRSKRMLISLGVFLVLVVVVYKMVAPTTSVPSTDITSAPVMASQQNAMPATGAQAPGAAAVQNQPASVAANTAAQAPAAILSAPAGQPGIAPAGQVPASEQVTQAAMVQPSVTAPSFQNVPVTPQPGSLQQAAQPQTMAQQQAIQQPGGIIQQLQQNVPIVANLPGVIPVQSSPAQATGYNAVPTGMQPATTPAASGGVDAKTAMLAAQSDQLMNQLQNQYSRQMSDFDSKNKALQDQLQSLTARVSVMENQLNQLVQVLTRRTQGGSSQANPVAPAQLPAAADMKIAYNVQAIIPGRAWLKSDNGETLTVAEGDMIKDVGRVTKIDPYDGIVEINTGSKAVSLSYGNGG</sequence>
<evidence type="ECO:0000313" key="5">
    <source>
        <dbReference type="Proteomes" id="UP000324194"/>
    </source>
</evidence>
<proteinExistence type="predicted"/>
<feature type="compositionally biased region" description="Basic and acidic residues" evidence="2">
    <location>
        <begin position="1"/>
        <end position="21"/>
    </location>
</feature>
<evidence type="ECO:0000256" key="3">
    <source>
        <dbReference type="SAM" id="Phobius"/>
    </source>
</evidence>
<evidence type="ECO:0000256" key="1">
    <source>
        <dbReference type="SAM" id="Coils"/>
    </source>
</evidence>
<feature type="transmembrane region" description="Helical" evidence="3">
    <location>
        <begin position="60"/>
        <end position="78"/>
    </location>
</feature>
<keyword evidence="3" id="KW-0812">Transmembrane</keyword>
<keyword evidence="3" id="KW-1133">Transmembrane helix</keyword>
<accession>A0A5E4PK53</accession>
<dbReference type="KEGG" id="asip:AQUSIP_20060"/>
<feature type="coiled-coil region" evidence="1">
    <location>
        <begin position="279"/>
        <end position="313"/>
    </location>
</feature>
<feature type="region of interest" description="Disordered" evidence="2">
    <location>
        <begin position="1"/>
        <end position="46"/>
    </location>
</feature>
<dbReference type="RefSeq" id="WP_148339988.1">
    <property type="nucleotide sequence ID" value="NZ_LR699119.1"/>
</dbReference>
<keyword evidence="5" id="KW-1185">Reference proteome</keyword>
<gene>
    <name evidence="4" type="ORF">AQUSIP_20060</name>
</gene>
<reference evidence="4 5" key="1">
    <citation type="submission" date="2019-08" db="EMBL/GenBank/DDBJ databases">
        <authorList>
            <person name="Guy L."/>
        </authorList>
    </citation>
    <scope>NUCLEOTIDE SEQUENCE [LARGE SCALE GENOMIC DNA]</scope>
    <source>
        <strain evidence="4 5">SGT-108</strain>
    </source>
</reference>
<keyword evidence="3" id="KW-0472">Membrane</keyword>
<protein>
    <submittedName>
        <fullName evidence="4">Uncharacterized protein</fullName>
    </submittedName>
</protein>
<dbReference type="OrthoDB" id="5622044at2"/>
<dbReference type="Proteomes" id="UP000324194">
    <property type="component" value="Chromosome 1"/>
</dbReference>